<proteinExistence type="predicted"/>
<dbReference type="EMBL" id="JAWMAJ010000023">
    <property type="protein sequence ID" value="MDV7216196.1"/>
    <property type="molecule type" value="Genomic_DNA"/>
</dbReference>
<name>A0ABU4F6I2_9ACTN</name>
<dbReference type="Gene3D" id="3.90.1200.10">
    <property type="match status" value="1"/>
</dbReference>
<evidence type="ECO:0000259" key="1">
    <source>
        <dbReference type="Pfam" id="PF01636"/>
    </source>
</evidence>
<protein>
    <submittedName>
        <fullName evidence="2">Phosphotransferase</fullName>
    </submittedName>
</protein>
<dbReference type="SUPFAM" id="SSF56112">
    <property type="entry name" value="Protein kinase-like (PK-like)"/>
    <property type="match status" value="1"/>
</dbReference>
<sequence>MPGDPDPYFDEAEAEEHELTGGGTARVFRIGQTVRKPVMPWSPAVHRLLDHLERQGFEGAPSAHGTDEHGRTILTYLAGDVGNYPLPDAVRSGQALATSARLLRRYHDATTGLAQHPGSDWQFDALAPVEVICHGDFAPYNCVFSGERAVGLIDFDAARPGPRAWDLAYALYRYAPLTHPDNHDGWGTTERQAYRAREFLDAYGCTREERQSVMDMAAPRLESLADFMRQGAAAGDENFRRHIEEGHLALYVRDIDYIRDHVEVWARLAL</sequence>
<dbReference type="Proteomes" id="UP001187346">
    <property type="component" value="Unassembled WGS sequence"/>
</dbReference>
<evidence type="ECO:0000313" key="3">
    <source>
        <dbReference type="Proteomes" id="UP001187346"/>
    </source>
</evidence>
<dbReference type="InterPro" id="IPR002575">
    <property type="entry name" value="Aminoglycoside_PTrfase"/>
</dbReference>
<evidence type="ECO:0000313" key="2">
    <source>
        <dbReference type="EMBL" id="MDV7216196.1"/>
    </source>
</evidence>
<dbReference type="InterPro" id="IPR011009">
    <property type="entry name" value="Kinase-like_dom_sf"/>
</dbReference>
<gene>
    <name evidence="2" type="ORF">R5A26_09540</name>
</gene>
<reference evidence="2 3" key="1">
    <citation type="submission" date="2023-10" db="EMBL/GenBank/DDBJ databases">
        <title>Characterization of rhizosphere-enriched actinobacteria from wheat plants lab-grown on chernevaya soil.</title>
        <authorList>
            <person name="Tikhonova E.N."/>
            <person name="Konopkin A."/>
            <person name="Kravchenko I.K."/>
        </authorList>
    </citation>
    <scope>NUCLEOTIDE SEQUENCE [LARGE SCALE GENOMIC DNA]</scope>
    <source>
        <strain evidence="2 3">RR29</strain>
    </source>
</reference>
<accession>A0ABU4F6I2</accession>
<organism evidence="2 3">
    <name type="scientific">Streptomyces prunicolor</name>
    <dbReference type="NCBI Taxonomy" id="67348"/>
    <lineage>
        <taxon>Bacteria</taxon>
        <taxon>Bacillati</taxon>
        <taxon>Actinomycetota</taxon>
        <taxon>Actinomycetes</taxon>
        <taxon>Kitasatosporales</taxon>
        <taxon>Streptomycetaceae</taxon>
        <taxon>Streptomyces</taxon>
    </lineage>
</organism>
<feature type="domain" description="Aminoglycoside phosphotransferase" evidence="1">
    <location>
        <begin position="124"/>
        <end position="180"/>
    </location>
</feature>
<comment type="caution">
    <text evidence="2">The sequence shown here is derived from an EMBL/GenBank/DDBJ whole genome shotgun (WGS) entry which is preliminary data.</text>
</comment>
<keyword evidence="3" id="KW-1185">Reference proteome</keyword>
<dbReference type="Pfam" id="PF01636">
    <property type="entry name" value="APH"/>
    <property type="match status" value="1"/>
</dbReference>
<dbReference type="RefSeq" id="WP_317770868.1">
    <property type="nucleotide sequence ID" value="NZ_JAWMAJ010000023.1"/>
</dbReference>